<keyword evidence="1" id="KW-0863">Zinc-finger</keyword>
<proteinExistence type="predicted"/>
<dbReference type="PROSITE" id="PS50157">
    <property type="entry name" value="ZINC_FINGER_C2H2_2"/>
    <property type="match status" value="1"/>
</dbReference>
<keyword evidence="4" id="KW-1185">Reference proteome</keyword>
<evidence type="ECO:0000259" key="2">
    <source>
        <dbReference type="PROSITE" id="PS50157"/>
    </source>
</evidence>
<dbReference type="AlphaFoldDB" id="A0AAD5K7B7"/>
<evidence type="ECO:0000256" key="1">
    <source>
        <dbReference type="PROSITE-ProRule" id="PRU00042"/>
    </source>
</evidence>
<dbReference type="Proteomes" id="UP001209540">
    <property type="component" value="Unassembled WGS sequence"/>
</dbReference>
<evidence type="ECO:0000313" key="4">
    <source>
        <dbReference type="Proteomes" id="UP001209540"/>
    </source>
</evidence>
<gene>
    <name evidence="3" type="ORF">BDA99DRAFT_533545</name>
</gene>
<organism evidence="3 4">
    <name type="scientific">Phascolomyces articulosus</name>
    <dbReference type="NCBI Taxonomy" id="60185"/>
    <lineage>
        <taxon>Eukaryota</taxon>
        <taxon>Fungi</taxon>
        <taxon>Fungi incertae sedis</taxon>
        <taxon>Mucoromycota</taxon>
        <taxon>Mucoromycotina</taxon>
        <taxon>Mucoromycetes</taxon>
        <taxon>Mucorales</taxon>
        <taxon>Lichtheimiaceae</taxon>
        <taxon>Phascolomyces</taxon>
    </lineage>
</organism>
<dbReference type="EMBL" id="JAIXMP010000005">
    <property type="protein sequence ID" value="KAI9272707.1"/>
    <property type="molecule type" value="Genomic_DNA"/>
</dbReference>
<dbReference type="InterPro" id="IPR013087">
    <property type="entry name" value="Znf_C2H2_type"/>
</dbReference>
<reference evidence="3" key="2">
    <citation type="submission" date="2023-02" db="EMBL/GenBank/DDBJ databases">
        <authorList>
            <consortium name="DOE Joint Genome Institute"/>
            <person name="Mondo S.J."/>
            <person name="Chang Y."/>
            <person name="Wang Y."/>
            <person name="Ahrendt S."/>
            <person name="Andreopoulos W."/>
            <person name="Barry K."/>
            <person name="Beard J."/>
            <person name="Benny G.L."/>
            <person name="Blankenship S."/>
            <person name="Bonito G."/>
            <person name="Cuomo C."/>
            <person name="Desiro A."/>
            <person name="Gervers K.A."/>
            <person name="Hundley H."/>
            <person name="Kuo A."/>
            <person name="LaButti K."/>
            <person name="Lang B.F."/>
            <person name="Lipzen A."/>
            <person name="O'Donnell K."/>
            <person name="Pangilinan J."/>
            <person name="Reynolds N."/>
            <person name="Sandor L."/>
            <person name="Smith M.W."/>
            <person name="Tsang A."/>
            <person name="Grigoriev I.V."/>
            <person name="Stajich J.E."/>
            <person name="Spatafora J.W."/>
        </authorList>
    </citation>
    <scope>NUCLEOTIDE SEQUENCE</scope>
    <source>
        <strain evidence="3">RSA 2281</strain>
    </source>
</reference>
<dbReference type="InterPro" id="IPR036236">
    <property type="entry name" value="Znf_C2H2_sf"/>
</dbReference>
<protein>
    <recommendedName>
        <fullName evidence="2">C2H2-type domain-containing protein</fullName>
    </recommendedName>
</protein>
<dbReference type="GO" id="GO:0008270">
    <property type="term" value="F:zinc ion binding"/>
    <property type="evidence" value="ECO:0007669"/>
    <property type="project" value="UniProtKB-KW"/>
</dbReference>
<dbReference type="SMART" id="SM00355">
    <property type="entry name" value="ZnF_C2H2"/>
    <property type="match status" value="2"/>
</dbReference>
<accession>A0AAD5K7B7</accession>
<dbReference type="Gene3D" id="3.30.160.60">
    <property type="entry name" value="Classic Zinc Finger"/>
    <property type="match status" value="1"/>
</dbReference>
<dbReference type="PROSITE" id="PS00028">
    <property type="entry name" value="ZINC_FINGER_C2H2_1"/>
    <property type="match status" value="1"/>
</dbReference>
<name>A0AAD5K7B7_9FUNG</name>
<comment type="caution">
    <text evidence="3">The sequence shown here is derived from an EMBL/GenBank/DDBJ whole genome shotgun (WGS) entry which is preliminary data.</text>
</comment>
<keyword evidence="1" id="KW-0479">Metal-binding</keyword>
<keyword evidence="1" id="KW-0862">Zinc</keyword>
<feature type="domain" description="C2H2-type" evidence="2">
    <location>
        <begin position="18"/>
        <end position="46"/>
    </location>
</feature>
<evidence type="ECO:0000313" key="3">
    <source>
        <dbReference type="EMBL" id="KAI9272707.1"/>
    </source>
</evidence>
<reference evidence="3" key="1">
    <citation type="journal article" date="2022" name="IScience">
        <title>Evolution of zygomycete secretomes and the origins of terrestrial fungal ecologies.</title>
        <authorList>
            <person name="Chang Y."/>
            <person name="Wang Y."/>
            <person name="Mondo S."/>
            <person name="Ahrendt S."/>
            <person name="Andreopoulos W."/>
            <person name="Barry K."/>
            <person name="Beard J."/>
            <person name="Benny G.L."/>
            <person name="Blankenship S."/>
            <person name="Bonito G."/>
            <person name="Cuomo C."/>
            <person name="Desiro A."/>
            <person name="Gervers K.A."/>
            <person name="Hundley H."/>
            <person name="Kuo A."/>
            <person name="LaButti K."/>
            <person name="Lang B.F."/>
            <person name="Lipzen A."/>
            <person name="O'Donnell K."/>
            <person name="Pangilinan J."/>
            <person name="Reynolds N."/>
            <person name="Sandor L."/>
            <person name="Smith M.E."/>
            <person name="Tsang A."/>
            <person name="Grigoriev I.V."/>
            <person name="Stajich J.E."/>
            <person name="Spatafora J.W."/>
        </authorList>
    </citation>
    <scope>NUCLEOTIDE SEQUENCE</scope>
    <source>
        <strain evidence="3">RSA 2281</strain>
    </source>
</reference>
<sequence length="154" mass="18122">MDHHKKQQQQQQQLSSDHYCSQCNKSFTRIRDRIRHENSVHIRKERFQCSHCEKTFTRRDSKVRHAYQCLKSMVMTPETTVTTATIMSIHNYNAMDTMIIEQPQPQHKVLPTLPPITLENQQESLTLPPILNKERFCTDPDDMNLTTTIMVVVI</sequence>
<dbReference type="SUPFAM" id="SSF57667">
    <property type="entry name" value="beta-beta-alpha zinc fingers"/>
    <property type="match status" value="1"/>
</dbReference>